<dbReference type="InterPro" id="IPR001878">
    <property type="entry name" value="Znf_CCHC"/>
</dbReference>
<keyword evidence="1" id="KW-0479">Metal-binding</keyword>
<dbReference type="Proteomes" id="UP000887572">
    <property type="component" value="Unplaced"/>
</dbReference>
<dbReference type="PANTHER" id="PTHR47331">
    <property type="entry name" value="PHD-TYPE DOMAIN-CONTAINING PROTEIN"/>
    <property type="match status" value="1"/>
</dbReference>
<keyword evidence="1" id="KW-0862">Zinc</keyword>
<name>A0A914H8W6_GLORO</name>
<dbReference type="PANTHER" id="PTHR47331:SF5">
    <property type="entry name" value="RIBONUCLEASE H"/>
    <property type="match status" value="1"/>
</dbReference>
<keyword evidence="3" id="KW-1185">Reference proteome</keyword>
<sequence length="222" mass="25158">MKKGEDPTHWTTTKLRDVLNDAVRRESQIQEVPAQQSIAQPRERTFIQSAVEHVQKRLNLKPRPTKPGKPFPQLARAVSQAVQQHNRPPFRPTESNQQQQIRGFNQSKLPSPCAFCGNGHWNEECNKFSTFEQRNAVIREKRLCFKCLRTNHRSSDCPRPRKCFRCGQFHPTALCRSGSNGSTQMTAAVIDPTHSSVNTAVPQVDQPVQPVDAFTKCFEGAN</sequence>
<dbReference type="GO" id="GO:0003676">
    <property type="term" value="F:nucleic acid binding"/>
    <property type="evidence" value="ECO:0007669"/>
    <property type="project" value="InterPro"/>
</dbReference>
<evidence type="ECO:0000259" key="2">
    <source>
        <dbReference type="PROSITE" id="PS50158"/>
    </source>
</evidence>
<evidence type="ECO:0000256" key="1">
    <source>
        <dbReference type="PROSITE-ProRule" id="PRU00047"/>
    </source>
</evidence>
<dbReference type="GO" id="GO:0008270">
    <property type="term" value="F:zinc ion binding"/>
    <property type="evidence" value="ECO:0007669"/>
    <property type="project" value="UniProtKB-KW"/>
</dbReference>
<dbReference type="WBParaSite" id="Gr19_v10_g14844.t1">
    <property type="protein sequence ID" value="Gr19_v10_g14844.t1"/>
    <property type="gene ID" value="Gr19_v10_g14844"/>
</dbReference>
<evidence type="ECO:0000313" key="3">
    <source>
        <dbReference type="Proteomes" id="UP000887572"/>
    </source>
</evidence>
<accession>A0A914H8W6</accession>
<feature type="domain" description="CCHC-type" evidence="2">
    <location>
        <begin position="144"/>
        <end position="159"/>
    </location>
</feature>
<dbReference type="GO" id="GO:0019899">
    <property type="term" value="F:enzyme binding"/>
    <property type="evidence" value="ECO:0007669"/>
    <property type="project" value="UniProtKB-ARBA"/>
</dbReference>
<dbReference type="SUPFAM" id="SSF57756">
    <property type="entry name" value="Retrovirus zinc finger-like domains"/>
    <property type="match status" value="1"/>
</dbReference>
<proteinExistence type="predicted"/>
<dbReference type="Gene3D" id="4.10.60.10">
    <property type="entry name" value="Zinc finger, CCHC-type"/>
    <property type="match status" value="1"/>
</dbReference>
<dbReference type="PROSITE" id="PS50158">
    <property type="entry name" value="ZF_CCHC"/>
    <property type="match status" value="1"/>
</dbReference>
<keyword evidence="1" id="KW-0863">Zinc-finger</keyword>
<dbReference type="InterPro" id="IPR036875">
    <property type="entry name" value="Znf_CCHC_sf"/>
</dbReference>
<protein>
    <submittedName>
        <fullName evidence="4">CCHC-type domain-containing protein</fullName>
    </submittedName>
</protein>
<organism evidence="3 4">
    <name type="scientific">Globodera rostochiensis</name>
    <name type="common">Golden nematode worm</name>
    <name type="synonym">Heterodera rostochiensis</name>
    <dbReference type="NCBI Taxonomy" id="31243"/>
    <lineage>
        <taxon>Eukaryota</taxon>
        <taxon>Metazoa</taxon>
        <taxon>Ecdysozoa</taxon>
        <taxon>Nematoda</taxon>
        <taxon>Chromadorea</taxon>
        <taxon>Rhabditida</taxon>
        <taxon>Tylenchina</taxon>
        <taxon>Tylenchomorpha</taxon>
        <taxon>Tylenchoidea</taxon>
        <taxon>Heteroderidae</taxon>
        <taxon>Heteroderinae</taxon>
        <taxon>Globodera</taxon>
    </lineage>
</organism>
<dbReference type="AlphaFoldDB" id="A0A914H8W6"/>
<reference evidence="4" key="1">
    <citation type="submission" date="2022-11" db="UniProtKB">
        <authorList>
            <consortium name="WormBaseParasite"/>
        </authorList>
    </citation>
    <scope>IDENTIFICATION</scope>
</reference>
<evidence type="ECO:0000313" key="4">
    <source>
        <dbReference type="WBParaSite" id="Gr19_v10_g14844.t1"/>
    </source>
</evidence>